<name>A0A9X3SFB2_9ACTN</name>
<feature type="compositionally biased region" description="Low complexity" evidence="1">
    <location>
        <begin position="397"/>
        <end position="407"/>
    </location>
</feature>
<dbReference type="RefSeq" id="WP_270073067.1">
    <property type="nucleotide sequence ID" value="NZ_JAJAQC010000026.1"/>
</dbReference>
<sequence>MPSDDEHGARQGNTESWFRPSGDRHRSQAQYQETFSDNADGGDDAERGAPGAPGAPAPEAPRQEPGAPVEPERPRPTFPSTGGYPGLRGERPGMAEPYPSALGDLGGAPPAPPGPPTGDQPSPIRPYAAPAQPADRPGPAEAGYDLGTGGQAAAGAPGEGAPRPGAPAPGAAGADSGVPGGPTGGYPRPGGERPGDPGSPLSALGGGTGGYPGFGSTVRGGADQAPGGPAESLWPGRDGSVGEPGPGRPSDRRPAADGPDTAPFASTGLPAPGETDPRPWDSPSGAAEPRPWDTPAADTERPPFGDRPAPGVPADRPGAGERAEPGAGAERSPFGAGPEPAGERPAFGERTEPASPPREWPGPAQPSAGDPLAASGGRPADGPAPWDSRPGSPHTPPAAADATGAPGERPAFGGDAGERPSYGADLGERPSYGAEARERPYGGDQGERSPYSADAGERPSYGGEAGEGPSYGAEAGERPSYGGDPLGGFADDSRRRSAEAERGAERGLRADTPAYGDPLSDPAGAPGERPAYGADAGERPAYGGDPLARPGADDPADRWSRPRADFGAPSDAADPAAGAPWRGGDPLADDPRRERRDSADPLGEDYGRTERGAGAWETGARSAADLGAPSGGAERGFGDDPYRREHRPESGDPFGERSSRSPESGDPLGDRARSSESGAAERSAASWDTGARPASDPGDDPLGREPWRERRESGDPLGEDYGRTSEWGTGAWATGARSAADPGAPSGGAERDSGDGYDDELSRPYSSRIPTDDDSGAPAPGYRPSGAPADGPAAGDPGADRRADDPARADSGLGGDLGTGSGNTWAFSRDDERLPESIRQAAAEAQRKRRDGSPEHTTQMFRSGGDTGGDRPDAGSWSGTPVTDLGDDPLAAIAAQQARARSDGPESPAHGDDPRPADTGWGEDPGPGTQAMPAIADELGPDLRESRYGERPGEEQPGARGWAEREHRPADEGGPSTQAMPAVSDELGPDLRDDARRDPLGDDRGAPWAAEDPAAHRDRGYGAEPGGGYDREHGAPGAPGAPGGDRFGAPYGQSGGDPLGAPDHRTQAFPSGGYPGGPESDYGRAESADPWRREPEAPSPYLDGGAEYPQGHRDGGEYGAPARQGYADTPYGDPRERPEPGGPRDSSDDPYGTRHQEPYSREHGEHGDYGDHAGQGGYGQPGEYGGQRDEYGERDDYGDDRPGRGAEPPARRGRSGRDPVADDFPGFDDRPPGAAAGDAYPGYDNIDYWPETAPGAATTLWLGIIGLVPVIGLFTAIAALVTGPRARRAIQRSNGELEGLNLVRGGTITAWVGIGLFLVEAVVFVGTTVLS</sequence>
<keyword evidence="2" id="KW-0472">Membrane</keyword>
<accession>A0A9X3SFB2</accession>
<feature type="compositionally biased region" description="Basic and acidic residues" evidence="1">
    <location>
        <begin position="941"/>
        <end position="954"/>
    </location>
</feature>
<feature type="compositionally biased region" description="Basic and acidic residues" evidence="1">
    <location>
        <begin position="989"/>
        <end position="1005"/>
    </location>
</feature>
<feature type="compositionally biased region" description="Low complexity" evidence="1">
    <location>
        <begin position="565"/>
        <end position="586"/>
    </location>
</feature>
<feature type="transmembrane region" description="Helical" evidence="2">
    <location>
        <begin position="1302"/>
        <end position="1325"/>
    </location>
</feature>
<reference evidence="3" key="1">
    <citation type="submission" date="2021-10" db="EMBL/GenBank/DDBJ databases">
        <title>Streptomonospora sp. nov., isolated from mangrove soil.</title>
        <authorList>
            <person name="Chen X."/>
            <person name="Ge X."/>
            <person name="Liu W."/>
        </authorList>
    </citation>
    <scope>NUCLEOTIDE SEQUENCE</scope>
    <source>
        <strain evidence="3">S1-112</strain>
    </source>
</reference>
<feature type="compositionally biased region" description="Gly residues" evidence="1">
    <location>
        <begin position="1173"/>
        <end position="1185"/>
    </location>
</feature>
<feature type="compositionally biased region" description="Basic and acidic residues" evidence="1">
    <location>
        <begin position="701"/>
        <end position="714"/>
    </location>
</feature>
<feature type="compositionally biased region" description="Basic and acidic residues" evidence="1">
    <location>
        <begin position="435"/>
        <end position="447"/>
    </location>
</feature>
<feature type="compositionally biased region" description="Basic and acidic residues" evidence="1">
    <location>
        <begin position="491"/>
        <end position="509"/>
    </location>
</feature>
<feature type="compositionally biased region" description="Gly residues" evidence="1">
    <location>
        <begin position="812"/>
        <end position="821"/>
    </location>
</feature>
<gene>
    <name evidence="3" type="ORF">LG943_15970</name>
</gene>
<evidence type="ECO:0000256" key="1">
    <source>
        <dbReference type="SAM" id="MobiDB-lite"/>
    </source>
</evidence>
<feature type="compositionally biased region" description="Basic and acidic residues" evidence="1">
    <location>
        <begin position="551"/>
        <end position="564"/>
    </location>
</feature>
<feature type="compositionally biased region" description="Basic and acidic residues" evidence="1">
    <location>
        <begin position="636"/>
        <end position="660"/>
    </location>
</feature>
<organism evidence="3 4">
    <name type="scientific">Streptomonospora mangrovi</name>
    <dbReference type="NCBI Taxonomy" id="2883123"/>
    <lineage>
        <taxon>Bacteria</taxon>
        <taxon>Bacillati</taxon>
        <taxon>Actinomycetota</taxon>
        <taxon>Actinomycetes</taxon>
        <taxon>Streptosporangiales</taxon>
        <taxon>Nocardiopsidaceae</taxon>
        <taxon>Streptomonospora</taxon>
    </lineage>
</organism>
<feature type="compositionally biased region" description="Pro residues" evidence="1">
    <location>
        <begin position="109"/>
        <end position="118"/>
    </location>
</feature>
<feature type="transmembrane region" description="Helical" evidence="2">
    <location>
        <begin position="1260"/>
        <end position="1281"/>
    </location>
</feature>
<evidence type="ECO:0000256" key="2">
    <source>
        <dbReference type="SAM" id="Phobius"/>
    </source>
</evidence>
<feature type="compositionally biased region" description="Basic and acidic residues" evidence="1">
    <location>
        <begin position="962"/>
        <end position="971"/>
    </location>
</feature>
<comment type="caution">
    <text evidence="3">The sequence shown here is derived from an EMBL/GenBank/DDBJ whole genome shotgun (WGS) entry which is preliminary data.</text>
</comment>
<evidence type="ECO:0000313" key="3">
    <source>
        <dbReference type="EMBL" id="MDA0565797.1"/>
    </source>
</evidence>
<feature type="region of interest" description="Disordered" evidence="1">
    <location>
        <begin position="1"/>
        <end position="1238"/>
    </location>
</feature>
<feature type="compositionally biased region" description="Gly residues" evidence="1">
    <location>
        <begin position="178"/>
        <end position="188"/>
    </location>
</feature>
<evidence type="ECO:0000313" key="4">
    <source>
        <dbReference type="Proteomes" id="UP001140076"/>
    </source>
</evidence>
<feature type="compositionally biased region" description="Basic and acidic residues" evidence="1">
    <location>
        <begin position="1081"/>
        <end position="1096"/>
    </location>
</feature>
<dbReference type="EMBL" id="JAJAQC010000026">
    <property type="protein sequence ID" value="MDA0565797.1"/>
    <property type="molecule type" value="Genomic_DNA"/>
</dbReference>
<protein>
    <recommendedName>
        <fullName evidence="5">DUF4190 domain-containing protein</fullName>
    </recommendedName>
</protein>
<feature type="compositionally biased region" description="Basic and acidic residues" evidence="1">
    <location>
        <begin position="1186"/>
        <end position="1204"/>
    </location>
</feature>
<feature type="compositionally biased region" description="Polar residues" evidence="1">
    <location>
        <begin position="28"/>
        <end position="37"/>
    </location>
</feature>
<proteinExistence type="predicted"/>
<keyword evidence="4" id="KW-1185">Reference proteome</keyword>
<feature type="compositionally biased region" description="Low complexity" evidence="1">
    <location>
        <begin position="783"/>
        <end position="797"/>
    </location>
</feature>
<dbReference type="Proteomes" id="UP001140076">
    <property type="component" value="Unassembled WGS sequence"/>
</dbReference>
<keyword evidence="2" id="KW-0812">Transmembrane</keyword>
<feature type="compositionally biased region" description="Low complexity" evidence="1">
    <location>
        <begin position="153"/>
        <end position="177"/>
    </location>
</feature>
<feature type="compositionally biased region" description="Gly residues" evidence="1">
    <location>
        <begin position="204"/>
        <end position="213"/>
    </location>
</feature>
<feature type="compositionally biased region" description="Low complexity" evidence="1">
    <location>
        <begin position="735"/>
        <end position="748"/>
    </location>
</feature>
<feature type="compositionally biased region" description="Basic and acidic residues" evidence="1">
    <location>
        <begin position="798"/>
        <end position="808"/>
    </location>
</feature>
<feature type="compositionally biased region" description="Basic and acidic residues" evidence="1">
    <location>
        <begin position="1145"/>
        <end position="1171"/>
    </location>
</feature>
<evidence type="ECO:0008006" key="5">
    <source>
        <dbReference type="Google" id="ProtNLM"/>
    </source>
</evidence>
<keyword evidence="2" id="KW-1133">Transmembrane helix</keyword>
<feature type="compositionally biased region" description="Pro residues" evidence="1">
    <location>
        <begin position="354"/>
        <end position="364"/>
    </location>
</feature>
<feature type="compositionally biased region" description="Low complexity" evidence="1">
    <location>
        <begin position="675"/>
        <end position="686"/>
    </location>
</feature>
<feature type="compositionally biased region" description="Basic and acidic residues" evidence="1">
    <location>
        <begin position="900"/>
        <end position="916"/>
    </location>
</feature>
<feature type="compositionally biased region" description="Basic and acidic residues" evidence="1">
    <location>
        <begin position="589"/>
        <end position="611"/>
    </location>
</feature>